<evidence type="ECO:0000313" key="1">
    <source>
        <dbReference type="EMBL" id="UYV78216.1"/>
    </source>
</evidence>
<sequence length="117" mass="13388">MTKADAFYFTQCGEKKEEESITSSEELPNSQFVSELAEFITKYSYDNDPGIQLLTDNETNESFVNNQGSSDNEEKLWDDDQVEKGPSNEVAFHCLETAMKWLEQQEECNTVQLLSLN</sequence>
<dbReference type="EMBL" id="CP092878">
    <property type="protein sequence ID" value="UYV78216.1"/>
    <property type="molecule type" value="Genomic_DNA"/>
</dbReference>
<gene>
    <name evidence="1" type="ORF">LAZ67_16000513</name>
</gene>
<evidence type="ECO:0000313" key="2">
    <source>
        <dbReference type="Proteomes" id="UP001235939"/>
    </source>
</evidence>
<reference evidence="1 2" key="1">
    <citation type="submission" date="2022-01" db="EMBL/GenBank/DDBJ databases">
        <title>A chromosomal length assembly of Cordylochernes scorpioides.</title>
        <authorList>
            <person name="Zeh D."/>
            <person name="Zeh J."/>
        </authorList>
    </citation>
    <scope>NUCLEOTIDE SEQUENCE [LARGE SCALE GENOMIC DNA]</scope>
    <source>
        <strain evidence="1">IN4F17</strain>
        <tissue evidence="1">Whole Body</tissue>
    </source>
</reference>
<proteinExistence type="predicted"/>
<name>A0ABY6LAM6_9ARAC</name>
<feature type="non-terminal residue" evidence="1">
    <location>
        <position position="117"/>
    </location>
</feature>
<dbReference type="Proteomes" id="UP001235939">
    <property type="component" value="Chromosome 16"/>
</dbReference>
<keyword evidence="2" id="KW-1185">Reference proteome</keyword>
<protein>
    <submittedName>
        <fullName evidence="1">Uncharacterized protein</fullName>
    </submittedName>
</protein>
<accession>A0ABY6LAM6</accession>
<organism evidence="1 2">
    <name type="scientific">Cordylochernes scorpioides</name>
    <dbReference type="NCBI Taxonomy" id="51811"/>
    <lineage>
        <taxon>Eukaryota</taxon>
        <taxon>Metazoa</taxon>
        <taxon>Ecdysozoa</taxon>
        <taxon>Arthropoda</taxon>
        <taxon>Chelicerata</taxon>
        <taxon>Arachnida</taxon>
        <taxon>Pseudoscorpiones</taxon>
        <taxon>Cheliferoidea</taxon>
        <taxon>Chernetidae</taxon>
        <taxon>Cordylochernes</taxon>
    </lineage>
</organism>